<evidence type="ECO:0000313" key="3">
    <source>
        <dbReference type="Proteomes" id="UP000825388"/>
    </source>
</evidence>
<gene>
    <name evidence="2" type="ORF">Xseb_03050</name>
</gene>
<organism evidence="2 3">
    <name type="scientific">Xanthomonas citri pv. sesbaniae</name>
    <dbReference type="NCBI Taxonomy" id="473425"/>
    <lineage>
        <taxon>Bacteria</taxon>
        <taxon>Pseudomonadati</taxon>
        <taxon>Pseudomonadota</taxon>
        <taxon>Gammaproteobacteria</taxon>
        <taxon>Lysobacterales</taxon>
        <taxon>Lysobacteraceae</taxon>
        <taxon>Xanthomonas</taxon>
    </lineage>
</organism>
<dbReference type="EMBL" id="LOKL01000158">
    <property type="protein sequence ID" value="MBZ3926457.1"/>
    <property type="molecule type" value="Genomic_DNA"/>
</dbReference>
<protein>
    <recommendedName>
        <fullName evidence="4">Secreted protein</fullName>
    </recommendedName>
</protein>
<dbReference type="AlphaFoldDB" id="A0AAW4RSZ6"/>
<feature type="compositionally biased region" description="Gly residues" evidence="1">
    <location>
        <begin position="77"/>
        <end position="102"/>
    </location>
</feature>
<dbReference type="Proteomes" id="UP000825388">
    <property type="component" value="Unassembled WGS sequence"/>
</dbReference>
<name>A0AAW4RSZ6_XANCI</name>
<evidence type="ECO:0008006" key="4">
    <source>
        <dbReference type="Google" id="ProtNLM"/>
    </source>
</evidence>
<evidence type="ECO:0000313" key="2">
    <source>
        <dbReference type="EMBL" id="MBZ3926457.1"/>
    </source>
</evidence>
<sequence length="109" mass="10897">MGLTGGRAALALLLQLAASGFDAFADGTHLIVGGAWGFLRAIAALRRHGWRCLPAGLLYRRDGLRLRRLRRGERGRGGGGGRGGGEGGGPRGGRGGGGGGAAPRGNAAL</sequence>
<evidence type="ECO:0000256" key="1">
    <source>
        <dbReference type="SAM" id="MobiDB-lite"/>
    </source>
</evidence>
<reference evidence="2" key="1">
    <citation type="submission" date="2015-12" db="EMBL/GenBank/DDBJ databases">
        <authorList>
            <person name="Bansal K."/>
            <person name="Midha S."/>
            <person name="Patil P.B."/>
        </authorList>
    </citation>
    <scope>NUCLEOTIDE SEQUENCE</scope>
    <source>
        <strain evidence="2">LMG867</strain>
    </source>
</reference>
<proteinExistence type="predicted"/>
<accession>A0AAW4RSZ6</accession>
<feature type="region of interest" description="Disordered" evidence="1">
    <location>
        <begin position="70"/>
        <end position="109"/>
    </location>
</feature>
<comment type="caution">
    <text evidence="2">The sequence shown here is derived from an EMBL/GenBank/DDBJ whole genome shotgun (WGS) entry which is preliminary data.</text>
</comment>